<evidence type="ECO:0000313" key="3">
    <source>
        <dbReference type="EMBL" id="KAJ8995530.1"/>
    </source>
</evidence>
<feature type="transmembrane region" description="Helical" evidence="2">
    <location>
        <begin position="563"/>
        <end position="584"/>
    </location>
</feature>
<dbReference type="InterPro" id="IPR021840">
    <property type="entry name" value="DUF3433"/>
</dbReference>
<accession>A0AAN6F4M4</accession>
<sequence length="735" mass="81641">MHPLQWPTRGGHSNTDQPDDDQIAHELDPLVPVAAHDTQEDDLRAHTVEADDSSVASAETPGPFRHSARNQQRPGAMPRVEVRLSEALVNSLPYHTPIQKPEGYPELKYKPLLLHRRLLIPLVVFYVCCLAFVATLVALNTLAPTDLHIRKSVGYNVFNYLPSVLGSLTTTTFRSLTSSYGQLLPYLTMSTSTFHNPRRNDVHNTKTIFEGSLVSVDIIPNNLGLGLLRYGHYLTFALFLLRLIVSALFASLKAALIRVTPDSHGWQVSVSNHAGYALIAGYTGIIASTLAITVRTWDATTGLKWDPGSYAAQIALLQNSNVPAVVRALDLDASAPHYVFSRKLRTIPASLGPLRLGYWRAAEDETKILYGIGFMGSPSEPEETIRTRQSLNHGSRSPEAVNVNVEFETSTRHGSAVLSTDFNRDEYKNPTPERDRYFCADFWHSDLMLFIGFALCCTVTGVLVWFITSGKLKSGWIFEHSAPSKGAPTWVRLREIFIPIIPAMVNSLINQLWFSAGVFYRASAPLAGMFVPRDARENILLDYLSPNSVTTIVVGVGNRHWRVVWFTLLTIVAPYLSAFAVNIFQLSRGDHADQLTILPTNLYISLAAISLYAISCILARPPIEYRFPRMVLSIADLLSYCYDSSLMTAPEFSVQDPDDEEIHLQSKIHLAKRKYHFGFYKGTDGMRHLGFDANDSSSGSGETAVTAALVSIGFHLQMRRPMQSSTKRPPADSHE</sequence>
<keyword evidence="2" id="KW-0472">Membrane</keyword>
<name>A0AAN6F4M4_EXODE</name>
<dbReference type="EMBL" id="JAJGCB010000001">
    <property type="protein sequence ID" value="KAJ8995530.1"/>
    <property type="molecule type" value="Genomic_DNA"/>
</dbReference>
<keyword evidence="2" id="KW-1133">Transmembrane helix</keyword>
<comment type="caution">
    <text evidence="3">The sequence shown here is derived from an EMBL/GenBank/DDBJ whole genome shotgun (WGS) entry which is preliminary data.</text>
</comment>
<evidence type="ECO:0000256" key="1">
    <source>
        <dbReference type="SAM" id="MobiDB-lite"/>
    </source>
</evidence>
<feature type="transmembrane region" description="Helical" evidence="2">
    <location>
        <begin position="230"/>
        <end position="250"/>
    </location>
</feature>
<feature type="transmembrane region" description="Helical" evidence="2">
    <location>
        <begin position="118"/>
        <end position="139"/>
    </location>
</feature>
<feature type="transmembrane region" description="Helical" evidence="2">
    <location>
        <begin position="447"/>
        <end position="467"/>
    </location>
</feature>
<gene>
    <name evidence="3" type="ORF">HRR80_000298</name>
</gene>
<dbReference type="Pfam" id="PF11915">
    <property type="entry name" value="DUF3433"/>
    <property type="match status" value="1"/>
</dbReference>
<proteinExistence type="predicted"/>
<evidence type="ECO:0000256" key="2">
    <source>
        <dbReference type="SAM" id="Phobius"/>
    </source>
</evidence>
<feature type="compositionally biased region" description="Basic and acidic residues" evidence="1">
    <location>
        <begin position="37"/>
        <end position="49"/>
    </location>
</feature>
<protein>
    <submittedName>
        <fullName evidence="3">Uncharacterized protein</fullName>
    </submittedName>
</protein>
<dbReference type="AlphaFoldDB" id="A0AAN6F4M4"/>
<feature type="region of interest" description="Disordered" evidence="1">
    <location>
        <begin position="1"/>
        <end position="76"/>
    </location>
</feature>
<dbReference type="Proteomes" id="UP001161757">
    <property type="component" value="Unassembled WGS sequence"/>
</dbReference>
<evidence type="ECO:0000313" key="4">
    <source>
        <dbReference type="Proteomes" id="UP001161757"/>
    </source>
</evidence>
<organism evidence="3 4">
    <name type="scientific">Exophiala dermatitidis</name>
    <name type="common">Black yeast-like fungus</name>
    <name type="synonym">Wangiella dermatitidis</name>
    <dbReference type="NCBI Taxonomy" id="5970"/>
    <lineage>
        <taxon>Eukaryota</taxon>
        <taxon>Fungi</taxon>
        <taxon>Dikarya</taxon>
        <taxon>Ascomycota</taxon>
        <taxon>Pezizomycotina</taxon>
        <taxon>Eurotiomycetes</taxon>
        <taxon>Chaetothyriomycetidae</taxon>
        <taxon>Chaetothyriales</taxon>
        <taxon>Herpotrichiellaceae</taxon>
        <taxon>Exophiala</taxon>
    </lineage>
</organism>
<feature type="transmembrane region" description="Helical" evidence="2">
    <location>
        <begin position="596"/>
        <end position="619"/>
    </location>
</feature>
<reference evidence="3" key="1">
    <citation type="submission" date="2023-01" db="EMBL/GenBank/DDBJ databases">
        <title>Exophiala dermititidis isolated from Cystic Fibrosis Patient.</title>
        <authorList>
            <person name="Kurbessoian T."/>
            <person name="Crocker A."/>
            <person name="Murante D."/>
            <person name="Hogan D.A."/>
            <person name="Stajich J.E."/>
        </authorList>
    </citation>
    <scope>NUCLEOTIDE SEQUENCE</scope>
    <source>
        <strain evidence="3">Ex8</strain>
    </source>
</reference>
<keyword evidence="2" id="KW-0812">Transmembrane</keyword>
<dbReference type="PANTHER" id="PTHR37544:SF3">
    <property type="entry name" value="SPRAY"/>
    <property type="match status" value="1"/>
</dbReference>
<feature type="transmembrane region" description="Helical" evidence="2">
    <location>
        <begin position="496"/>
        <end position="520"/>
    </location>
</feature>
<dbReference type="PANTHER" id="PTHR37544">
    <property type="entry name" value="SPRAY-RELATED"/>
    <property type="match status" value="1"/>
</dbReference>